<dbReference type="InterPro" id="IPR025377">
    <property type="entry name" value="DUF4367"/>
</dbReference>
<name>A0AB39HML9_9BACI</name>
<feature type="domain" description="DUF4367" evidence="1">
    <location>
        <begin position="8"/>
        <end position="118"/>
    </location>
</feature>
<reference evidence="2" key="1">
    <citation type="submission" date="2024-07" db="EMBL/GenBank/DDBJ databases">
        <title>Halotolerant mesophilic bacterium Ornithinibacillus sp. 4-3, sp. nov., isolated from soil.</title>
        <authorList>
            <person name="Sidarenka A.V."/>
            <person name="Guliayeva D.E."/>
            <person name="Leanovich S.I."/>
            <person name="Hileuskaya K.S."/>
            <person name="Akhremchuk A.E."/>
            <person name="Sikolenko M.A."/>
            <person name="Valentovich L.N."/>
        </authorList>
    </citation>
    <scope>NUCLEOTIDE SEQUENCE</scope>
    <source>
        <strain evidence="2">4-3</strain>
    </source>
</reference>
<dbReference type="Pfam" id="PF14285">
    <property type="entry name" value="DUF4367"/>
    <property type="match status" value="1"/>
</dbReference>
<evidence type="ECO:0000259" key="1">
    <source>
        <dbReference type="Pfam" id="PF14285"/>
    </source>
</evidence>
<proteinExistence type="predicted"/>
<dbReference type="EMBL" id="CP162599">
    <property type="protein sequence ID" value="XDK31780.1"/>
    <property type="molecule type" value="Genomic_DNA"/>
</dbReference>
<sequence>MNFDFKLPSYMPEGSKAKGAVVYTLAEQMTIVLHYNYDGDNFFELTAFRTEDSLQDFVEVIEAFDWKDAEIDGLSALIGESKKITDKRVLMKTEDNIIFEVVSSTLTEEELIRILESI</sequence>
<organism evidence="2">
    <name type="scientific">Ornithinibacillus sp. 4-3</name>
    <dbReference type="NCBI Taxonomy" id="3231488"/>
    <lineage>
        <taxon>Bacteria</taxon>
        <taxon>Bacillati</taxon>
        <taxon>Bacillota</taxon>
        <taxon>Bacilli</taxon>
        <taxon>Bacillales</taxon>
        <taxon>Bacillaceae</taxon>
        <taxon>Ornithinibacillus</taxon>
    </lineage>
</organism>
<evidence type="ECO:0000313" key="2">
    <source>
        <dbReference type="EMBL" id="XDK31780.1"/>
    </source>
</evidence>
<dbReference type="AlphaFoldDB" id="A0AB39HML9"/>
<accession>A0AB39HML9</accession>
<gene>
    <name evidence="2" type="ORF">AB4Y30_12180</name>
</gene>
<protein>
    <submittedName>
        <fullName evidence="2">DUF4367 domain-containing protein</fullName>
    </submittedName>
</protein>
<dbReference type="RefSeq" id="WP_368652504.1">
    <property type="nucleotide sequence ID" value="NZ_CP162599.1"/>
</dbReference>